<protein>
    <recommendedName>
        <fullName evidence="6">Sister chromatid cohesion protein Dcc1</fullName>
    </recommendedName>
</protein>
<dbReference type="GO" id="GO:0031390">
    <property type="term" value="C:Ctf18 RFC-like complex"/>
    <property type="evidence" value="ECO:0000318"/>
    <property type="project" value="GO_Central"/>
</dbReference>
<feature type="compositionally biased region" description="Polar residues" evidence="3">
    <location>
        <begin position="31"/>
        <end position="43"/>
    </location>
</feature>
<feature type="compositionally biased region" description="Basic residues" evidence="3">
    <location>
        <begin position="18"/>
        <end position="27"/>
    </location>
</feature>
<comment type="similarity">
    <text evidence="1">Belongs to the DCC1 family.</text>
</comment>
<keyword evidence="2" id="KW-0235">DNA replication</keyword>
<feature type="region of interest" description="Disordered" evidence="3">
    <location>
        <begin position="1"/>
        <end position="43"/>
    </location>
</feature>
<sequence>MPIVIASRRDPAADQRPRKQNNARGKKSRDCITTQPDMATQQDEGGVPFSMAHEMQQFRLFELPPEIVELVDAPNPPPLSIKSQAVSGVPNATPAYAVLCTSDKTFQLRQVQTSNSLFVTLPALEAHGNEIPVPVTRAIASCTATLELHPSDASAQDLLRYALPVYDIVAGDVDATANKKSKAAMYEHLPLSDGQCNAGWDALVAFEHEDSSYQPSANALAQVWRSINAAALVEGVKLDNQFLTDDITRAVSEEGYPSGLVRAMLRHLAKDQQADDGPWSCLDRAKTVAFAGRTLLQAKQGSDFLISDFTDMWEDKLPEAWRKDAQLSAIEGAYELTATTIRATGTAANAANGSALADKPSARKWHERLGKTRTK</sequence>
<dbReference type="GeneID" id="5981205"/>
<accession>Q0U2F1</accession>
<dbReference type="Pfam" id="PF09724">
    <property type="entry name" value="Dcc1"/>
    <property type="match status" value="1"/>
</dbReference>
<dbReference type="GO" id="GO:0006260">
    <property type="term" value="P:DNA replication"/>
    <property type="evidence" value="ECO:0007669"/>
    <property type="project" value="UniProtKB-KW"/>
</dbReference>
<feature type="region of interest" description="Disordered" evidence="3">
    <location>
        <begin position="351"/>
        <end position="375"/>
    </location>
</feature>
<evidence type="ECO:0000256" key="3">
    <source>
        <dbReference type="SAM" id="MobiDB-lite"/>
    </source>
</evidence>
<gene>
    <name evidence="4" type="ORF">SNOG_14082</name>
</gene>
<dbReference type="RefSeq" id="XP_001804282.1">
    <property type="nucleotide sequence ID" value="XM_001804230.1"/>
</dbReference>
<evidence type="ECO:0008006" key="6">
    <source>
        <dbReference type="Google" id="ProtNLM"/>
    </source>
</evidence>
<evidence type="ECO:0000256" key="2">
    <source>
        <dbReference type="ARBA" id="ARBA00022705"/>
    </source>
</evidence>
<feature type="compositionally biased region" description="Basic residues" evidence="3">
    <location>
        <begin position="362"/>
        <end position="375"/>
    </location>
</feature>
<proteinExistence type="inferred from homology"/>
<dbReference type="EMBL" id="CH445353">
    <property type="protein sequence ID" value="EAT78707.2"/>
    <property type="molecule type" value="Genomic_DNA"/>
</dbReference>
<dbReference type="PANTHER" id="PTHR13395">
    <property type="entry name" value="SISTER CHROMATID COHESION PROTEIN DCC1-RELATED"/>
    <property type="match status" value="1"/>
</dbReference>
<dbReference type="GO" id="GO:0000775">
    <property type="term" value="C:chromosome, centromeric region"/>
    <property type="evidence" value="ECO:0000318"/>
    <property type="project" value="GO_Central"/>
</dbReference>
<evidence type="ECO:0000313" key="5">
    <source>
        <dbReference type="Proteomes" id="UP000001055"/>
    </source>
</evidence>
<dbReference type="InterPro" id="IPR019128">
    <property type="entry name" value="Dcc1"/>
</dbReference>
<dbReference type="AlphaFoldDB" id="Q0U2F1"/>
<evidence type="ECO:0000313" key="4">
    <source>
        <dbReference type="EMBL" id="EAT78707.2"/>
    </source>
</evidence>
<dbReference type="KEGG" id="pno:SNOG_14082"/>
<dbReference type="STRING" id="321614.Q0U2F1"/>
<dbReference type="Proteomes" id="UP000001055">
    <property type="component" value="Unassembled WGS sequence"/>
</dbReference>
<dbReference type="GO" id="GO:0034088">
    <property type="term" value="P:maintenance of mitotic sister chromatid cohesion"/>
    <property type="evidence" value="ECO:0000318"/>
    <property type="project" value="GO_Central"/>
</dbReference>
<dbReference type="GO" id="GO:0000785">
    <property type="term" value="C:chromatin"/>
    <property type="evidence" value="ECO:0000318"/>
    <property type="project" value="GO_Central"/>
</dbReference>
<feature type="compositionally biased region" description="Basic and acidic residues" evidence="3">
    <location>
        <begin position="7"/>
        <end position="17"/>
    </location>
</feature>
<organism evidence="4 5">
    <name type="scientific">Phaeosphaeria nodorum (strain SN15 / ATCC MYA-4574 / FGSC 10173)</name>
    <name type="common">Glume blotch fungus</name>
    <name type="synonym">Parastagonospora nodorum</name>
    <dbReference type="NCBI Taxonomy" id="321614"/>
    <lineage>
        <taxon>Eukaryota</taxon>
        <taxon>Fungi</taxon>
        <taxon>Dikarya</taxon>
        <taxon>Ascomycota</taxon>
        <taxon>Pezizomycotina</taxon>
        <taxon>Dothideomycetes</taxon>
        <taxon>Pleosporomycetidae</taxon>
        <taxon>Pleosporales</taxon>
        <taxon>Pleosporineae</taxon>
        <taxon>Phaeosphaeriaceae</taxon>
        <taxon>Parastagonospora</taxon>
    </lineage>
</organism>
<dbReference type="InParanoid" id="Q0U2F1"/>
<evidence type="ECO:0000256" key="1">
    <source>
        <dbReference type="ARBA" id="ARBA00007017"/>
    </source>
</evidence>
<dbReference type="PANTHER" id="PTHR13395:SF6">
    <property type="entry name" value="SISTER CHROMATID COHESION PROTEIN DCC1"/>
    <property type="match status" value="1"/>
</dbReference>
<reference evidence="5" key="1">
    <citation type="journal article" date="2007" name="Plant Cell">
        <title>Dothideomycete-plant interactions illuminated by genome sequencing and EST analysis of the wheat pathogen Stagonospora nodorum.</title>
        <authorList>
            <person name="Hane J.K."/>
            <person name="Lowe R.G."/>
            <person name="Solomon P.S."/>
            <person name="Tan K.C."/>
            <person name="Schoch C.L."/>
            <person name="Spatafora J.W."/>
            <person name="Crous P.W."/>
            <person name="Kodira C."/>
            <person name="Birren B.W."/>
            <person name="Galagan J.E."/>
            <person name="Torriani S.F."/>
            <person name="McDonald B.A."/>
            <person name="Oliver R.P."/>
        </authorList>
    </citation>
    <scope>NUCLEOTIDE SEQUENCE [LARGE SCALE GENOMIC DNA]</scope>
    <source>
        <strain evidence="5">SN15 / ATCC MYA-4574 / FGSC 10173</strain>
    </source>
</reference>
<dbReference type="VEuPathDB" id="FungiDB:JI435_140820"/>
<name>Q0U2F1_PHANO</name>